<keyword evidence="2" id="KW-1185">Reference proteome</keyword>
<dbReference type="EMBL" id="JAODUP010000992">
    <property type="protein sequence ID" value="KAK2142147.1"/>
    <property type="molecule type" value="Genomic_DNA"/>
</dbReference>
<reference evidence="1" key="1">
    <citation type="journal article" date="2023" name="Mol. Biol. Evol.">
        <title>Third-Generation Sequencing Reveals the Adaptive Role of the Epigenome in Three Deep-Sea Polychaetes.</title>
        <authorList>
            <person name="Perez M."/>
            <person name="Aroh O."/>
            <person name="Sun Y."/>
            <person name="Lan Y."/>
            <person name="Juniper S.K."/>
            <person name="Young C.R."/>
            <person name="Angers B."/>
            <person name="Qian P.Y."/>
        </authorList>
    </citation>
    <scope>NUCLEOTIDE SEQUENCE</scope>
    <source>
        <strain evidence="1">P08H-3</strain>
    </source>
</reference>
<accession>A0AAD9MQF3</accession>
<name>A0AAD9MQF3_9ANNE</name>
<dbReference type="AlphaFoldDB" id="A0AAD9MQF3"/>
<protein>
    <submittedName>
        <fullName evidence="1">Uncharacterized protein</fullName>
    </submittedName>
</protein>
<gene>
    <name evidence="1" type="ORF">LSH36_992g01042</name>
</gene>
<sequence length="147" mass="16946">MLVRDQVQVLHAGQTLELSCEFYMEGFDLFDNPIIWKKVQRNEEKNINIMAPVRSIAITKGNRSITDTDIQRTLEFTEDEYTSLRCGSFGGCPPPEMTLYLGKHEITNQFSLDYTSELSGVIGLRLIEHTTIRWSDRFRVTSDHDNV</sequence>
<proteinExistence type="predicted"/>
<feature type="non-terminal residue" evidence="1">
    <location>
        <position position="147"/>
    </location>
</feature>
<comment type="caution">
    <text evidence="1">The sequence shown here is derived from an EMBL/GenBank/DDBJ whole genome shotgun (WGS) entry which is preliminary data.</text>
</comment>
<evidence type="ECO:0000313" key="2">
    <source>
        <dbReference type="Proteomes" id="UP001208570"/>
    </source>
</evidence>
<evidence type="ECO:0000313" key="1">
    <source>
        <dbReference type="EMBL" id="KAK2142147.1"/>
    </source>
</evidence>
<organism evidence="1 2">
    <name type="scientific">Paralvinella palmiformis</name>
    <dbReference type="NCBI Taxonomy" id="53620"/>
    <lineage>
        <taxon>Eukaryota</taxon>
        <taxon>Metazoa</taxon>
        <taxon>Spiralia</taxon>
        <taxon>Lophotrochozoa</taxon>
        <taxon>Annelida</taxon>
        <taxon>Polychaeta</taxon>
        <taxon>Sedentaria</taxon>
        <taxon>Canalipalpata</taxon>
        <taxon>Terebellida</taxon>
        <taxon>Terebelliformia</taxon>
        <taxon>Alvinellidae</taxon>
        <taxon>Paralvinella</taxon>
    </lineage>
</organism>
<dbReference type="Proteomes" id="UP001208570">
    <property type="component" value="Unassembled WGS sequence"/>
</dbReference>